<organism evidence="9 10">
    <name type="scientific">[Torrubiella] hemipterigena</name>
    <dbReference type="NCBI Taxonomy" id="1531966"/>
    <lineage>
        <taxon>Eukaryota</taxon>
        <taxon>Fungi</taxon>
        <taxon>Dikarya</taxon>
        <taxon>Ascomycota</taxon>
        <taxon>Pezizomycotina</taxon>
        <taxon>Sordariomycetes</taxon>
        <taxon>Hypocreomycetidae</taxon>
        <taxon>Hypocreales</taxon>
        <taxon>Clavicipitaceae</taxon>
        <taxon>Clavicipitaceae incertae sedis</taxon>
        <taxon>'Torrubiella' clade</taxon>
    </lineage>
</organism>
<dbReference type="PANTHER" id="PTHR43806">
    <property type="entry name" value="PEPTIDASE S8"/>
    <property type="match status" value="1"/>
</dbReference>
<name>A0A0A1TEB2_9HYPO</name>
<dbReference type="Proteomes" id="UP000039046">
    <property type="component" value="Unassembled WGS sequence"/>
</dbReference>
<feature type="active site" description="Charge relay system" evidence="5">
    <location>
        <position position="206"/>
    </location>
</feature>
<dbReference type="OrthoDB" id="206201at2759"/>
<dbReference type="Gene3D" id="3.40.50.200">
    <property type="entry name" value="Peptidase S8/S53 domain"/>
    <property type="match status" value="1"/>
</dbReference>
<evidence type="ECO:0000256" key="7">
    <source>
        <dbReference type="SAM" id="SignalP"/>
    </source>
</evidence>
<evidence type="ECO:0000256" key="6">
    <source>
        <dbReference type="RuleBase" id="RU003355"/>
    </source>
</evidence>
<dbReference type="SUPFAM" id="SSF52743">
    <property type="entry name" value="Subtilisin-like"/>
    <property type="match status" value="1"/>
</dbReference>
<evidence type="ECO:0000256" key="3">
    <source>
        <dbReference type="ARBA" id="ARBA00022801"/>
    </source>
</evidence>
<dbReference type="InterPro" id="IPR015500">
    <property type="entry name" value="Peptidase_S8_subtilisin-rel"/>
</dbReference>
<feature type="active site" description="Charge relay system" evidence="5">
    <location>
        <position position="175"/>
    </location>
</feature>
<evidence type="ECO:0000259" key="8">
    <source>
        <dbReference type="Pfam" id="PF00082"/>
    </source>
</evidence>
<dbReference type="InterPro" id="IPR023828">
    <property type="entry name" value="Peptidase_S8_Ser-AS"/>
</dbReference>
<accession>A0A0A1TEB2</accession>
<keyword evidence="10" id="KW-1185">Reference proteome</keyword>
<dbReference type="PROSITE" id="PS51892">
    <property type="entry name" value="SUBTILASE"/>
    <property type="match status" value="1"/>
</dbReference>
<dbReference type="PRINTS" id="PR00723">
    <property type="entry name" value="SUBTILISIN"/>
</dbReference>
<dbReference type="SUPFAM" id="SSF54897">
    <property type="entry name" value="Protease propeptides/inhibitors"/>
    <property type="match status" value="1"/>
</dbReference>
<gene>
    <name evidence="9" type="ORF">VHEMI03740</name>
</gene>
<dbReference type="STRING" id="1531966.A0A0A1TEB2"/>
<keyword evidence="2 5" id="KW-0645">Protease</keyword>
<dbReference type="InterPro" id="IPR036852">
    <property type="entry name" value="Peptidase_S8/S53_dom_sf"/>
</dbReference>
<dbReference type="InterPro" id="IPR034193">
    <property type="entry name" value="PCSK9_ProteinaseK-like"/>
</dbReference>
<dbReference type="PANTHER" id="PTHR43806:SF11">
    <property type="entry name" value="CEREVISIN-RELATED"/>
    <property type="match status" value="1"/>
</dbReference>
<dbReference type="GO" id="GO:0004252">
    <property type="term" value="F:serine-type endopeptidase activity"/>
    <property type="evidence" value="ECO:0007669"/>
    <property type="project" value="UniProtKB-UniRule"/>
</dbReference>
<feature type="active site" description="Charge relay system" evidence="5">
    <location>
        <position position="364"/>
    </location>
</feature>
<comment type="similarity">
    <text evidence="1 5 6">Belongs to the peptidase S8 family.</text>
</comment>
<dbReference type="PROSITE" id="PS00137">
    <property type="entry name" value="SUBTILASE_HIS"/>
    <property type="match status" value="1"/>
</dbReference>
<feature type="chain" id="PRO_5001989931" evidence="7">
    <location>
        <begin position="18"/>
        <end position="421"/>
    </location>
</feature>
<dbReference type="AlphaFoldDB" id="A0A0A1TEB2"/>
<keyword evidence="7" id="KW-0732">Signal</keyword>
<evidence type="ECO:0000256" key="1">
    <source>
        <dbReference type="ARBA" id="ARBA00011073"/>
    </source>
</evidence>
<feature type="domain" description="Peptidase S8/S53" evidence="8">
    <location>
        <begin position="166"/>
        <end position="410"/>
    </location>
</feature>
<protein>
    <submittedName>
        <fullName evidence="9">Putative Subtilase</fullName>
    </submittedName>
</protein>
<evidence type="ECO:0000313" key="10">
    <source>
        <dbReference type="Proteomes" id="UP000039046"/>
    </source>
</evidence>
<evidence type="ECO:0000256" key="4">
    <source>
        <dbReference type="ARBA" id="ARBA00022825"/>
    </source>
</evidence>
<evidence type="ECO:0000256" key="2">
    <source>
        <dbReference type="ARBA" id="ARBA00022670"/>
    </source>
</evidence>
<dbReference type="PROSITE" id="PS00138">
    <property type="entry name" value="SUBTILASE_SER"/>
    <property type="match status" value="1"/>
</dbReference>
<dbReference type="HOGENOM" id="CLU_011263_1_4_1"/>
<keyword evidence="4 5" id="KW-0720">Serine protease</keyword>
<dbReference type="GO" id="GO:0006508">
    <property type="term" value="P:proteolysis"/>
    <property type="evidence" value="ECO:0007669"/>
    <property type="project" value="UniProtKB-KW"/>
</dbReference>
<dbReference type="Pfam" id="PF00082">
    <property type="entry name" value="Peptidase_S8"/>
    <property type="match status" value="1"/>
</dbReference>
<proteinExistence type="inferred from homology"/>
<reference evidence="9 10" key="1">
    <citation type="journal article" date="2015" name="Genome Announc.">
        <title>Draft Genome Sequence and Gene Annotation of the Entomopathogenic Fungus Verticillium hemipterigenum.</title>
        <authorList>
            <person name="Horn F."/>
            <person name="Habel A."/>
            <person name="Scharf D.H."/>
            <person name="Dworschak J."/>
            <person name="Brakhage A.A."/>
            <person name="Guthke R."/>
            <person name="Hertweck C."/>
            <person name="Linde J."/>
        </authorList>
    </citation>
    <scope>NUCLEOTIDE SEQUENCE [LARGE SCALE GENOMIC DNA]</scope>
</reference>
<dbReference type="InterPro" id="IPR023827">
    <property type="entry name" value="Peptidase_S8_Asp-AS"/>
</dbReference>
<dbReference type="PROSITE" id="PS00136">
    <property type="entry name" value="SUBTILASE_ASP"/>
    <property type="match status" value="1"/>
</dbReference>
<dbReference type="InterPro" id="IPR000209">
    <property type="entry name" value="Peptidase_S8/S53_dom"/>
</dbReference>
<dbReference type="CDD" id="cd04077">
    <property type="entry name" value="Peptidases_S8_PCSK9_ProteinaseK_like"/>
    <property type="match status" value="1"/>
</dbReference>
<dbReference type="EMBL" id="CDHN01000002">
    <property type="protein sequence ID" value="CEJ85339.1"/>
    <property type="molecule type" value="Genomic_DNA"/>
</dbReference>
<feature type="signal peptide" evidence="7">
    <location>
        <begin position="1"/>
        <end position="17"/>
    </location>
</feature>
<sequence>MKSFIASVALVLGLASASPVVINSSITPANKGMDLPIINANATGIIPNRYIVVYNGTFNHSEIDAKEALFAASIQKRNLNKRGLAGLPLSTSMKSFKLNDWRASALDADDDLIREIFNHDEVAYIEADTKVSINAAVGQVNAPPGLKRLSSTKPGANSYIFDDSAGKGITAYVVDTGVRVTHEDFEGRAVFGANFVNKIDTDENGHGSHVAGTIGGAKFGVAKKVNIVAVKVLGADGGGQNSNVLDGMQFVINDVQKRGIKGKAVMNMSLGGAFSKAVNKAIENLNQAGVVPVVAAGNENQDTANTSPGSAPNAITVGAIDATNDNRASFSNFGKSVDIYAPGVKVLSVGIKSDTDTKVLSGTSMASPHVAGLAAYLMALDGLTSATDVDKAIKAAAQKTGAKVINNAQGTTSLIANNETP</sequence>
<evidence type="ECO:0000256" key="5">
    <source>
        <dbReference type="PROSITE-ProRule" id="PRU01240"/>
    </source>
</evidence>
<evidence type="ECO:0000313" key="9">
    <source>
        <dbReference type="EMBL" id="CEJ85339.1"/>
    </source>
</evidence>
<keyword evidence="3 5" id="KW-0378">Hydrolase</keyword>
<dbReference type="InterPro" id="IPR022398">
    <property type="entry name" value="Peptidase_S8_His-AS"/>
</dbReference>
<dbReference type="InterPro" id="IPR050131">
    <property type="entry name" value="Peptidase_S8_subtilisin-like"/>
</dbReference>
<dbReference type="FunFam" id="3.40.50.200:FF:000007">
    <property type="entry name" value="Subtilisin-like serine protease"/>
    <property type="match status" value="1"/>
</dbReference>